<protein>
    <recommendedName>
        <fullName evidence="3">Steroid 5-alpha reductase C-terminal domain-containing protein</fullName>
    </recommendedName>
</protein>
<dbReference type="Proteomes" id="UP001303373">
    <property type="component" value="Chromosome 11"/>
</dbReference>
<dbReference type="EMBL" id="CP138590">
    <property type="protein sequence ID" value="WPH03838.1"/>
    <property type="molecule type" value="Genomic_DNA"/>
</dbReference>
<sequence length="268" mass="29408">MSSSNKNDGSQKPVDRIARGVKKTNWLGTATFFSARVTDPFLQYGILAKGYGNSLIELLHGSVLPQGPGLITNTPIDALGLSPYRSIVLGMAIGSSIKQNIHLTTIMQEEITPATGAAVGAFNTLFNSLNSLFFVCAQTSASVNGEHFPQTPLIVGSSLYAVGITLELLSEVQRAVFKKDPKNKGKVYEGGLFGLSRHINYFGYTMWRTGYALACGGWIWGATVAALFTFDFTQRAIPLLQSYLEERYAEKYSHYEQAVPYKFIPLLW</sequence>
<evidence type="ECO:0000313" key="2">
    <source>
        <dbReference type="Proteomes" id="UP001303373"/>
    </source>
</evidence>
<name>A0AAQ3RDR6_9PEZI</name>
<keyword evidence="2" id="KW-1185">Reference proteome</keyword>
<evidence type="ECO:0000313" key="1">
    <source>
        <dbReference type="EMBL" id="WPH03838.1"/>
    </source>
</evidence>
<dbReference type="AlphaFoldDB" id="A0AAQ3RDR6"/>
<dbReference type="PANTHER" id="PTHR32251">
    <property type="entry name" value="3-OXO-5-ALPHA-STEROID 4-DEHYDROGENASE"/>
    <property type="match status" value="1"/>
</dbReference>
<proteinExistence type="predicted"/>
<accession>A0AAQ3RDR6</accession>
<dbReference type="InterPro" id="IPR010721">
    <property type="entry name" value="UstE-like"/>
</dbReference>
<dbReference type="GO" id="GO:0016020">
    <property type="term" value="C:membrane"/>
    <property type="evidence" value="ECO:0007669"/>
    <property type="project" value="TreeGrafter"/>
</dbReference>
<organism evidence="1 2">
    <name type="scientific">Acrodontium crateriforme</name>
    <dbReference type="NCBI Taxonomy" id="150365"/>
    <lineage>
        <taxon>Eukaryota</taxon>
        <taxon>Fungi</taxon>
        <taxon>Dikarya</taxon>
        <taxon>Ascomycota</taxon>
        <taxon>Pezizomycotina</taxon>
        <taxon>Dothideomycetes</taxon>
        <taxon>Dothideomycetidae</taxon>
        <taxon>Mycosphaerellales</taxon>
        <taxon>Teratosphaeriaceae</taxon>
        <taxon>Acrodontium</taxon>
    </lineage>
</organism>
<dbReference type="PANTHER" id="PTHR32251:SF15">
    <property type="entry name" value="3-OXO-5-ALPHA-STEROID 4-DEHYDROGENASE (DUF1295)"/>
    <property type="match status" value="1"/>
</dbReference>
<dbReference type="Pfam" id="PF06966">
    <property type="entry name" value="DUF1295"/>
    <property type="match status" value="1"/>
</dbReference>
<reference evidence="1 2" key="1">
    <citation type="submission" date="2023-11" db="EMBL/GenBank/DDBJ databases">
        <title>An acidophilic fungus is an integral part of prey digestion in a carnivorous sundew plant.</title>
        <authorList>
            <person name="Tsai I.J."/>
        </authorList>
    </citation>
    <scope>NUCLEOTIDE SEQUENCE [LARGE SCALE GENOMIC DNA]</scope>
    <source>
        <strain evidence="1">169a</strain>
    </source>
</reference>
<dbReference type="Gene3D" id="1.20.120.1630">
    <property type="match status" value="1"/>
</dbReference>
<evidence type="ECO:0008006" key="3">
    <source>
        <dbReference type="Google" id="ProtNLM"/>
    </source>
</evidence>
<gene>
    <name evidence="1" type="ORF">R9X50_00672100</name>
</gene>
<dbReference type="PROSITE" id="PS50244">
    <property type="entry name" value="S5A_REDUCTASE"/>
    <property type="match status" value="1"/>
</dbReference>